<organism evidence="2">
    <name type="scientific">Ananas comosus var. bracteatus</name>
    <name type="common">red pineapple</name>
    <dbReference type="NCBI Taxonomy" id="296719"/>
    <lineage>
        <taxon>Eukaryota</taxon>
        <taxon>Viridiplantae</taxon>
        <taxon>Streptophyta</taxon>
        <taxon>Embryophyta</taxon>
        <taxon>Tracheophyta</taxon>
        <taxon>Spermatophyta</taxon>
        <taxon>Magnoliopsida</taxon>
        <taxon>Liliopsida</taxon>
        <taxon>Poales</taxon>
        <taxon>Bromeliaceae</taxon>
        <taxon>Bromelioideae</taxon>
        <taxon>Ananas</taxon>
    </lineage>
</organism>
<feature type="compositionally biased region" description="Low complexity" evidence="1">
    <location>
        <begin position="103"/>
        <end position="146"/>
    </location>
</feature>
<dbReference type="AlphaFoldDB" id="A0A6V7QR86"/>
<sequence length="203" mass="21707">MAVIVEEVREEEKLRLVSPAFEEGGRLPRHYTGRGRGEAGRVAAAGVVRGAGGDEVAGAGGGGHRRAAGEVDADRAVDALGAGQHTPDVRRIPRASPARRRTSAASTPASRRATTTGRSPATAAPFPPTTATASASASSPSTTRCTSATRLRRRSFWMQFRDMFWKKLNWWPYTDHDEELLAAALSTTCFLNFPSFVNSLALV</sequence>
<reference evidence="2" key="1">
    <citation type="submission" date="2020-07" db="EMBL/GenBank/DDBJ databases">
        <authorList>
            <person name="Lin J."/>
        </authorList>
    </citation>
    <scope>NUCLEOTIDE SEQUENCE</scope>
</reference>
<name>A0A6V7QR86_ANACO</name>
<accession>A0A6V7QR86</accession>
<evidence type="ECO:0000313" key="2">
    <source>
        <dbReference type="EMBL" id="CAD1845752.1"/>
    </source>
</evidence>
<protein>
    <submittedName>
        <fullName evidence="2">Uncharacterized protein</fullName>
    </submittedName>
</protein>
<feature type="region of interest" description="Disordered" evidence="1">
    <location>
        <begin position="79"/>
        <end position="146"/>
    </location>
</feature>
<evidence type="ECO:0000256" key="1">
    <source>
        <dbReference type="SAM" id="MobiDB-lite"/>
    </source>
</evidence>
<proteinExistence type="predicted"/>
<dbReference type="EMBL" id="CAJEUB010000005">
    <property type="protein sequence ID" value="CAD1845752.1"/>
    <property type="molecule type" value="Genomic_DNA"/>
</dbReference>
<gene>
    <name evidence="2" type="ORF">CB5_LOCUS28963</name>
</gene>